<sequence>MKLPKFILSSILLLSISAFANPNPRPIIQKDKNDCWVISASAVIERGKSSPATDVLLIPIFKGSGNPVEYTELRKITDPQYKGESIMQFCAWKAKGQRREDVLLEILKFYKTSLLADKDIYQADNVDSDGTTAELTYQIKIGNARGSIRFLIPDSERLDWDSNQLQKLKIKNTNSPIYFSIGMGFPN</sequence>
<accession>B0SKB9</accession>
<dbReference type="BioCyc" id="LBIF456481:LEPBI_RS01055-MONOMER"/>
<organism evidence="2 3">
    <name type="scientific">Leptospira biflexa serovar Patoc (strain Patoc 1 / ATCC 23582 / Paris)</name>
    <dbReference type="NCBI Taxonomy" id="456481"/>
    <lineage>
        <taxon>Bacteria</taxon>
        <taxon>Pseudomonadati</taxon>
        <taxon>Spirochaetota</taxon>
        <taxon>Spirochaetia</taxon>
        <taxon>Leptospirales</taxon>
        <taxon>Leptospiraceae</taxon>
        <taxon>Leptospira</taxon>
    </lineage>
</organism>
<dbReference type="EMBL" id="CP000786">
    <property type="protein sequence ID" value="ABZ96360.1"/>
    <property type="molecule type" value="Genomic_DNA"/>
</dbReference>
<keyword evidence="3" id="KW-1185">Reference proteome</keyword>
<dbReference type="HOGENOM" id="CLU_1446014_0_0_12"/>
<evidence type="ECO:0000313" key="2">
    <source>
        <dbReference type="EMBL" id="ABZ96360.1"/>
    </source>
</evidence>
<reference evidence="2 3" key="1">
    <citation type="journal article" date="2008" name="PLoS ONE">
        <title>Genome sequence of the saprophyte Leptospira biflexa provides insights into the evolution of Leptospira and the pathogenesis of leptospirosis.</title>
        <authorList>
            <person name="Picardeau M."/>
            <person name="Bulach D.M."/>
            <person name="Bouchier C."/>
            <person name="Zuerner R.L."/>
            <person name="Zidane N."/>
            <person name="Wilson P.J."/>
            <person name="Creno S."/>
            <person name="Kuczek E.S."/>
            <person name="Bommezzadri S."/>
            <person name="Davis J.C."/>
            <person name="McGrath A."/>
            <person name="Johnson M.J."/>
            <person name="Boursaux-Eude C."/>
            <person name="Seemann T."/>
            <person name="Rouy Z."/>
            <person name="Coppel R.L."/>
            <person name="Rood J.I."/>
            <person name="Lajus A."/>
            <person name="Davies J.K."/>
            <person name="Medigue C."/>
            <person name="Adler B."/>
        </authorList>
    </citation>
    <scope>NUCLEOTIDE SEQUENCE [LARGE SCALE GENOMIC DNA]</scope>
    <source>
        <strain evidence="3">Patoc 1 / ATCC 23582 / Paris</strain>
    </source>
</reference>
<feature type="chain" id="PRO_5002755338" evidence="1">
    <location>
        <begin position="21"/>
        <end position="187"/>
    </location>
</feature>
<feature type="signal peptide" evidence="1">
    <location>
        <begin position="1"/>
        <end position="20"/>
    </location>
</feature>
<proteinExistence type="predicted"/>
<dbReference type="Proteomes" id="UP000001847">
    <property type="component" value="Chromosome I"/>
</dbReference>
<gene>
    <name evidence="2" type="ordered locus">LEPBI_I0215</name>
</gene>
<evidence type="ECO:0000256" key="1">
    <source>
        <dbReference type="SAM" id="SignalP"/>
    </source>
</evidence>
<protein>
    <submittedName>
        <fullName evidence="2">Uncharacterized protein</fullName>
    </submittedName>
</protein>
<dbReference type="AlphaFoldDB" id="B0SKB9"/>
<name>B0SKB9_LEPBP</name>
<keyword evidence="1" id="KW-0732">Signal</keyword>
<dbReference type="KEGG" id="lbi:LEPBI_I0215"/>
<evidence type="ECO:0000313" key="3">
    <source>
        <dbReference type="Proteomes" id="UP000001847"/>
    </source>
</evidence>
<dbReference type="RefSeq" id="WP_012387248.1">
    <property type="nucleotide sequence ID" value="NC_010602.1"/>
</dbReference>